<reference evidence="2 3" key="1">
    <citation type="submission" date="2017-06" db="EMBL/GenBank/DDBJ databases">
        <title>Draft genome sequence of Fusobacterium nucleatum subsp. polymorphum KCOM 1330 (=ChDC F330).</title>
        <authorList>
            <person name="Kook J.-K."/>
            <person name="Park S.-N."/>
            <person name="Lim Y.K."/>
            <person name="Roh H."/>
        </authorList>
    </citation>
    <scope>NUCLEOTIDE SEQUENCE [LARGE SCALE GENOMIC DNA]</scope>
    <source>
        <strain evidence="3">KCOM 1330 (ChDC F330)</strain>
    </source>
</reference>
<organism evidence="2 3">
    <name type="scientific">Fusobacterium nucleatum subsp. polymorphum</name>
    <name type="common">Fusobacterium polymorphum</name>
    <dbReference type="NCBI Taxonomy" id="76857"/>
    <lineage>
        <taxon>Bacteria</taxon>
        <taxon>Fusobacteriati</taxon>
        <taxon>Fusobacteriota</taxon>
        <taxon>Fusobacteriia</taxon>
        <taxon>Fusobacteriales</taxon>
        <taxon>Fusobacteriaceae</taxon>
        <taxon>Fusobacterium</taxon>
    </lineage>
</organism>
<protein>
    <submittedName>
        <fullName evidence="2">Dehydratase</fullName>
    </submittedName>
</protein>
<dbReference type="InterPro" id="IPR050965">
    <property type="entry name" value="UPF0336/Enoyl-CoA_hydratase"/>
</dbReference>
<feature type="domain" description="MaoC-like" evidence="1">
    <location>
        <begin position="12"/>
        <end position="121"/>
    </location>
</feature>
<evidence type="ECO:0000313" key="3">
    <source>
        <dbReference type="Proteomes" id="UP000221852"/>
    </source>
</evidence>
<accession>A0A2C6BE19</accession>
<dbReference type="InterPro" id="IPR002539">
    <property type="entry name" value="MaoC-like_dom"/>
</dbReference>
<dbReference type="GO" id="GO:0006633">
    <property type="term" value="P:fatty acid biosynthetic process"/>
    <property type="evidence" value="ECO:0007669"/>
    <property type="project" value="TreeGrafter"/>
</dbReference>
<dbReference type="Proteomes" id="UP000221852">
    <property type="component" value="Unassembled WGS sequence"/>
</dbReference>
<dbReference type="RefSeq" id="WP_098993831.1">
    <property type="nucleotide sequence ID" value="NZ_CP084159.1"/>
</dbReference>
<name>A0A2C6BE19_FUSNP</name>
<dbReference type="InterPro" id="IPR029069">
    <property type="entry name" value="HotDog_dom_sf"/>
</dbReference>
<dbReference type="EMBL" id="NIRQ01000001">
    <property type="protein sequence ID" value="PHI12619.1"/>
    <property type="molecule type" value="Genomic_DNA"/>
</dbReference>
<dbReference type="SUPFAM" id="SSF54637">
    <property type="entry name" value="Thioesterase/thiol ester dehydrase-isomerase"/>
    <property type="match status" value="1"/>
</dbReference>
<evidence type="ECO:0000259" key="1">
    <source>
        <dbReference type="Pfam" id="PF01575"/>
    </source>
</evidence>
<dbReference type="Pfam" id="PF01575">
    <property type="entry name" value="MaoC_dehydratas"/>
    <property type="match status" value="1"/>
</dbReference>
<dbReference type="CDD" id="cd03449">
    <property type="entry name" value="R_hydratase"/>
    <property type="match status" value="1"/>
</dbReference>
<gene>
    <name evidence="2" type="ORF">CBG59_01895</name>
</gene>
<dbReference type="PANTHER" id="PTHR43437">
    <property type="entry name" value="HYDROXYACYL-THIOESTER DEHYDRATASE TYPE 2, MITOCHONDRIAL-RELATED"/>
    <property type="match status" value="1"/>
</dbReference>
<dbReference type="GO" id="GO:0019171">
    <property type="term" value="F:(3R)-hydroxyacyl-[acyl-carrier-protein] dehydratase activity"/>
    <property type="evidence" value="ECO:0007669"/>
    <property type="project" value="TreeGrafter"/>
</dbReference>
<dbReference type="Gene3D" id="3.10.129.10">
    <property type="entry name" value="Hotdog Thioesterase"/>
    <property type="match status" value="1"/>
</dbReference>
<proteinExistence type="predicted"/>
<dbReference type="AlphaFoldDB" id="A0A2C6BE19"/>
<sequence>MNYYKFEDLDIGMSFEFKEIITEEKMALFLKLSGDNNTLHCDEEYAKKSSMKGRVVYGMLSSSFYSTLVGVYLPGENCLLQEIKISFNNPLYIGEEIVVSGTMIEKDDTFKRVEIKASIKTIDGKVVSKAKIKVGVRE</sequence>
<comment type="caution">
    <text evidence="2">The sequence shown here is derived from an EMBL/GenBank/DDBJ whole genome shotgun (WGS) entry which is preliminary data.</text>
</comment>
<dbReference type="PANTHER" id="PTHR43437:SF3">
    <property type="entry name" value="HYDROXYACYL-THIOESTER DEHYDRATASE TYPE 2, MITOCHONDRIAL"/>
    <property type="match status" value="1"/>
</dbReference>
<evidence type="ECO:0000313" key="2">
    <source>
        <dbReference type="EMBL" id="PHI12619.1"/>
    </source>
</evidence>